<evidence type="ECO:0000256" key="5">
    <source>
        <dbReference type="ARBA" id="ARBA00022777"/>
    </source>
</evidence>
<dbReference type="InterPro" id="IPR011009">
    <property type="entry name" value="Kinase-like_dom_sf"/>
</dbReference>
<dbReference type="GO" id="GO:0004674">
    <property type="term" value="F:protein serine/threonine kinase activity"/>
    <property type="evidence" value="ECO:0007669"/>
    <property type="project" value="UniProtKB-KW"/>
</dbReference>
<feature type="compositionally biased region" description="Low complexity" evidence="8">
    <location>
        <begin position="389"/>
        <end position="422"/>
    </location>
</feature>
<evidence type="ECO:0000256" key="3">
    <source>
        <dbReference type="ARBA" id="ARBA00022679"/>
    </source>
</evidence>
<evidence type="ECO:0000256" key="9">
    <source>
        <dbReference type="SAM" id="Phobius"/>
    </source>
</evidence>
<feature type="region of interest" description="Disordered" evidence="8">
    <location>
        <begin position="371"/>
        <end position="431"/>
    </location>
</feature>
<keyword evidence="6 7" id="KW-0067">ATP-binding</keyword>
<evidence type="ECO:0000256" key="8">
    <source>
        <dbReference type="SAM" id="MobiDB-lite"/>
    </source>
</evidence>
<organism evidence="11 12">
    <name type="scientific">Actinospica durhamensis</name>
    <dbReference type="NCBI Taxonomy" id="1508375"/>
    <lineage>
        <taxon>Bacteria</taxon>
        <taxon>Bacillati</taxon>
        <taxon>Actinomycetota</taxon>
        <taxon>Actinomycetes</taxon>
        <taxon>Catenulisporales</taxon>
        <taxon>Actinospicaceae</taxon>
        <taxon>Actinospica</taxon>
    </lineage>
</organism>
<dbReference type="InterPro" id="IPR000719">
    <property type="entry name" value="Prot_kinase_dom"/>
</dbReference>
<evidence type="ECO:0000256" key="6">
    <source>
        <dbReference type="ARBA" id="ARBA00022840"/>
    </source>
</evidence>
<dbReference type="PROSITE" id="PS00108">
    <property type="entry name" value="PROTEIN_KINASE_ST"/>
    <property type="match status" value="1"/>
</dbReference>
<evidence type="ECO:0000256" key="2">
    <source>
        <dbReference type="ARBA" id="ARBA00022527"/>
    </source>
</evidence>
<evidence type="ECO:0000256" key="4">
    <source>
        <dbReference type="ARBA" id="ARBA00022741"/>
    </source>
</evidence>
<feature type="non-terminal residue" evidence="11">
    <location>
        <position position="431"/>
    </location>
</feature>
<keyword evidence="9" id="KW-0812">Transmembrane</keyword>
<gene>
    <name evidence="11" type="ORF">KDL01_38835</name>
</gene>
<feature type="domain" description="Protein kinase" evidence="10">
    <location>
        <begin position="15"/>
        <end position="266"/>
    </location>
</feature>
<accession>A0A941EW72</accession>
<dbReference type="InterPro" id="IPR008271">
    <property type="entry name" value="Ser/Thr_kinase_AS"/>
</dbReference>
<dbReference type="PROSITE" id="PS00107">
    <property type="entry name" value="PROTEIN_KINASE_ATP"/>
    <property type="match status" value="1"/>
</dbReference>
<reference evidence="11" key="1">
    <citation type="submission" date="2021-04" db="EMBL/GenBank/DDBJ databases">
        <title>Genome based classification of Actinospica acidithermotolerans sp. nov., an actinobacterium isolated from an Indonesian hot spring.</title>
        <authorList>
            <person name="Kusuma A.B."/>
            <person name="Putra K.E."/>
            <person name="Nafisah S."/>
            <person name="Loh J."/>
            <person name="Nouioui I."/>
            <person name="Goodfellow M."/>
        </authorList>
    </citation>
    <scope>NUCLEOTIDE SEQUENCE</scope>
    <source>
        <strain evidence="11">CSCA 57</strain>
    </source>
</reference>
<dbReference type="CDD" id="cd14014">
    <property type="entry name" value="STKc_PknB_like"/>
    <property type="match status" value="1"/>
</dbReference>
<feature type="compositionally biased region" description="Polar residues" evidence="8">
    <location>
        <begin position="377"/>
        <end position="388"/>
    </location>
</feature>
<dbReference type="PANTHER" id="PTHR43289:SF6">
    <property type="entry name" value="SERINE_THREONINE-PROTEIN KINASE NEKL-3"/>
    <property type="match status" value="1"/>
</dbReference>
<sequence>MVGESAPVGWTLPGYEHVQRLGSGAGGQVWLATHLATDLPVAIKYLVPRLHEDGNFREAYRAEAQLLGGLDSPHISRLYEYVEGPHGAAIVMEAVEGSSLRALMQQEGATSPEAALVVLKGSLLGLAAAHEVGVVHRDYKPANVLVTPDGVSKLVDFGIAARSGEAARAAGTPLYMAPEQFSGDPASPAADVYSATVTFFQCVTGNRPYPGANAIELMAQHALGTIPDDEAPAPVRGLIRHGMAKNPADRPATALEFLDELEQAAVGGYGEDWEERGQQKLVTLLALLPLLLLRTAQPATPAATTSIATTVLGGAGVAPLTAAGVGSAVLAGAKAQRRGLTRSTTAVIAAAVLVLAGLFIAAAIGGHKPGSSALPGDSTTVNGGTTLVTPSATALASPSAGATPTTSPSATGSATAGPTATAAGGGGGGGT</sequence>
<comment type="caution">
    <text evidence="11">The sequence shown here is derived from an EMBL/GenBank/DDBJ whole genome shotgun (WGS) entry which is preliminary data.</text>
</comment>
<dbReference type="PANTHER" id="PTHR43289">
    <property type="entry name" value="MITOGEN-ACTIVATED PROTEIN KINASE KINASE KINASE 20-RELATED"/>
    <property type="match status" value="1"/>
</dbReference>
<name>A0A941EW72_9ACTN</name>
<dbReference type="SUPFAM" id="SSF56112">
    <property type="entry name" value="Protein kinase-like (PK-like)"/>
    <property type="match status" value="1"/>
</dbReference>
<dbReference type="Proteomes" id="UP000675781">
    <property type="component" value="Unassembled WGS sequence"/>
</dbReference>
<feature type="transmembrane region" description="Helical" evidence="9">
    <location>
        <begin position="311"/>
        <end position="333"/>
    </location>
</feature>
<evidence type="ECO:0000256" key="1">
    <source>
        <dbReference type="ARBA" id="ARBA00012513"/>
    </source>
</evidence>
<dbReference type="RefSeq" id="WP_212533721.1">
    <property type="nucleotide sequence ID" value="NZ_JAGSOG010000412.1"/>
</dbReference>
<dbReference type="Gene3D" id="1.10.510.10">
    <property type="entry name" value="Transferase(Phosphotransferase) domain 1"/>
    <property type="match status" value="1"/>
</dbReference>
<feature type="binding site" evidence="7">
    <location>
        <position position="44"/>
    </location>
    <ligand>
        <name>ATP</name>
        <dbReference type="ChEBI" id="CHEBI:30616"/>
    </ligand>
</feature>
<keyword evidence="3" id="KW-0808">Transferase</keyword>
<dbReference type="GO" id="GO:0005524">
    <property type="term" value="F:ATP binding"/>
    <property type="evidence" value="ECO:0007669"/>
    <property type="project" value="UniProtKB-UniRule"/>
</dbReference>
<dbReference type="EC" id="2.7.11.1" evidence="1"/>
<evidence type="ECO:0000259" key="10">
    <source>
        <dbReference type="PROSITE" id="PS50011"/>
    </source>
</evidence>
<dbReference type="InterPro" id="IPR017441">
    <property type="entry name" value="Protein_kinase_ATP_BS"/>
</dbReference>
<keyword evidence="12" id="KW-1185">Reference proteome</keyword>
<evidence type="ECO:0000313" key="12">
    <source>
        <dbReference type="Proteomes" id="UP000675781"/>
    </source>
</evidence>
<dbReference type="PROSITE" id="PS50011">
    <property type="entry name" value="PROTEIN_KINASE_DOM"/>
    <property type="match status" value="1"/>
</dbReference>
<feature type="transmembrane region" description="Helical" evidence="9">
    <location>
        <begin position="345"/>
        <end position="365"/>
    </location>
</feature>
<evidence type="ECO:0000313" key="11">
    <source>
        <dbReference type="EMBL" id="MBR7839282.1"/>
    </source>
</evidence>
<proteinExistence type="predicted"/>
<keyword evidence="4 7" id="KW-0547">Nucleotide-binding</keyword>
<dbReference type="Pfam" id="PF00069">
    <property type="entry name" value="Pkinase"/>
    <property type="match status" value="1"/>
</dbReference>
<dbReference type="EMBL" id="JAGSOG010000412">
    <property type="protein sequence ID" value="MBR7839282.1"/>
    <property type="molecule type" value="Genomic_DNA"/>
</dbReference>
<protein>
    <recommendedName>
        <fullName evidence="1">non-specific serine/threonine protein kinase</fullName>
        <ecNumber evidence="1">2.7.11.1</ecNumber>
    </recommendedName>
</protein>
<evidence type="ECO:0000256" key="7">
    <source>
        <dbReference type="PROSITE-ProRule" id="PRU10141"/>
    </source>
</evidence>
<dbReference type="AlphaFoldDB" id="A0A941EW72"/>
<keyword evidence="9" id="KW-0472">Membrane</keyword>
<keyword evidence="9" id="KW-1133">Transmembrane helix</keyword>
<keyword evidence="2 11" id="KW-0723">Serine/threonine-protein kinase</keyword>
<keyword evidence="5 11" id="KW-0418">Kinase</keyword>